<accession>A0A0F9PAI8</accession>
<feature type="transmembrane region" description="Helical" evidence="1">
    <location>
        <begin position="167"/>
        <end position="189"/>
    </location>
</feature>
<proteinExistence type="predicted"/>
<organism evidence="2">
    <name type="scientific">marine sediment metagenome</name>
    <dbReference type="NCBI Taxonomy" id="412755"/>
    <lineage>
        <taxon>unclassified sequences</taxon>
        <taxon>metagenomes</taxon>
        <taxon>ecological metagenomes</taxon>
    </lineage>
</organism>
<dbReference type="EMBL" id="LAZR01002663">
    <property type="protein sequence ID" value="KKN27154.1"/>
    <property type="molecule type" value="Genomic_DNA"/>
</dbReference>
<feature type="transmembrane region" description="Helical" evidence="1">
    <location>
        <begin position="96"/>
        <end position="117"/>
    </location>
</feature>
<keyword evidence="1" id="KW-1133">Transmembrane helix</keyword>
<feature type="transmembrane region" description="Helical" evidence="1">
    <location>
        <begin position="129"/>
        <end position="146"/>
    </location>
</feature>
<keyword evidence="1" id="KW-0812">Transmembrane</keyword>
<keyword evidence="1" id="KW-0472">Membrane</keyword>
<feature type="transmembrane region" description="Helical" evidence="1">
    <location>
        <begin position="7"/>
        <end position="29"/>
    </location>
</feature>
<feature type="transmembrane region" description="Helical" evidence="1">
    <location>
        <begin position="41"/>
        <end position="63"/>
    </location>
</feature>
<sequence length="249" mass="28654">MAGDLFITSLGIFLFVLITGYLVQIILWGKDKGPFTTIINILAFIGVFIHEISHAVISIFSGAPVKSIRVRLRDEDTGRVAPHGEINNRRPYQKTFLQSLLISFGPVILGSWIFYFALQVAFNSLIDPLFRMIAGLMALSVLIASTPSPQDLRLIIVFFNFDSQHSFYQIIVLTASILLSWTIVVAFNIVFPIEFLYYGLIIFWYFTLKYLLLLIRWGFNKIRTRFGNEKNRTGFRRSSRRKYTSSQFQ</sequence>
<evidence type="ECO:0000256" key="1">
    <source>
        <dbReference type="SAM" id="Phobius"/>
    </source>
</evidence>
<name>A0A0F9PAI8_9ZZZZ</name>
<gene>
    <name evidence="2" type="ORF">LCGC14_0867470</name>
</gene>
<comment type="caution">
    <text evidence="2">The sequence shown here is derived from an EMBL/GenBank/DDBJ whole genome shotgun (WGS) entry which is preliminary data.</text>
</comment>
<feature type="transmembrane region" description="Helical" evidence="1">
    <location>
        <begin position="195"/>
        <end position="215"/>
    </location>
</feature>
<dbReference type="AlphaFoldDB" id="A0A0F9PAI8"/>
<evidence type="ECO:0000313" key="2">
    <source>
        <dbReference type="EMBL" id="KKN27154.1"/>
    </source>
</evidence>
<reference evidence="2" key="1">
    <citation type="journal article" date="2015" name="Nature">
        <title>Complex archaea that bridge the gap between prokaryotes and eukaryotes.</title>
        <authorList>
            <person name="Spang A."/>
            <person name="Saw J.H."/>
            <person name="Jorgensen S.L."/>
            <person name="Zaremba-Niedzwiedzka K."/>
            <person name="Martijn J."/>
            <person name="Lind A.E."/>
            <person name="van Eijk R."/>
            <person name="Schleper C."/>
            <person name="Guy L."/>
            <person name="Ettema T.J."/>
        </authorList>
    </citation>
    <scope>NUCLEOTIDE SEQUENCE</scope>
</reference>
<protein>
    <submittedName>
        <fullName evidence="2">Uncharacterized protein</fullName>
    </submittedName>
</protein>